<evidence type="ECO:0000313" key="3">
    <source>
        <dbReference type="Proteomes" id="UP000014760"/>
    </source>
</evidence>
<reference evidence="3" key="1">
    <citation type="submission" date="2012-12" db="EMBL/GenBank/DDBJ databases">
        <authorList>
            <person name="Hellsten U."/>
            <person name="Grimwood J."/>
            <person name="Chapman J.A."/>
            <person name="Shapiro H."/>
            <person name="Aerts A."/>
            <person name="Otillar R.P."/>
            <person name="Terry A.Y."/>
            <person name="Boore J.L."/>
            <person name="Simakov O."/>
            <person name="Marletaz F."/>
            <person name="Cho S.-J."/>
            <person name="Edsinger-Gonzales E."/>
            <person name="Havlak P."/>
            <person name="Kuo D.-H."/>
            <person name="Larsson T."/>
            <person name="Lv J."/>
            <person name="Arendt D."/>
            <person name="Savage R."/>
            <person name="Osoegawa K."/>
            <person name="de Jong P."/>
            <person name="Lindberg D.R."/>
            <person name="Seaver E.C."/>
            <person name="Weisblat D.A."/>
            <person name="Putnam N.H."/>
            <person name="Grigoriev I.V."/>
            <person name="Rokhsar D.S."/>
        </authorList>
    </citation>
    <scope>NUCLEOTIDE SEQUENCE</scope>
    <source>
        <strain evidence="3">I ESC-2004</strain>
    </source>
</reference>
<reference evidence="1 3" key="2">
    <citation type="journal article" date="2013" name="Nature">
        <title>Insights into bilaterian evolution from three spiralian genomes.</title>
        <authorList>
            <person name="Simakov O."/>
            <person name="Marletaz F."/>
            <person name="Cho S.J."/>
            <person name="Edsinger-Gonzales E."/>
            <person name="Havlak P."/>
            <person name="Hellsten U."/>
            <person name="Kuo D.H."/>
            <person name="Larsson T."/>
            <person name="Lv J."/>
            <person name="Arendt D."/>
            <person name="Savage R."/>
            <person name="Osoegawa K."/>
            <person name="de Jong P."/>
            <person name="Grimwood J."/>
            <person name="Chapman J.A."/>
            <person name="Shapiro H."/>
            <person name="Aerts A."/>
            <person name="Otillar R.P."/>
            <person name="Terry A.Y."/>
            <person name="Boore J.L."/>
            <person name="Grigoriev I.V."/>
            <person name="Lindberg D.R."/>
            <person name="Seaver E.C."/>
            <person name="Weisblat D.A."/>
            <person name="Putnam N.H."/>
            <person name="Rokhsar D.S."/>
        </authorList>
    </citation>
    <scope>NUCLEOTIDE SEQUENCE</scope>
    <source>
        <strain evidence="1 3">I ESC-2004</strain>
    </source>
</reference>
<dbReference type="EMBL" id="AMQN01020483">
    <property type="status" value="NOT_ANNOTATED_CDS"/>
    <property type="molecule type" value="Genomic_DNA"/>
</dbReference>
<dbReference type="EnsemblMetazoa" id="CapteT204263">
    <property type="protein sequence ID" value="CapteP204263"/>
    <property type="gene ID" value="CapteG204263"/>
</dbReference>
<accession>R7UWP6</accession>
<evidence type="ECO:0000313" key="2">
    <source>
        <dbReference type="EnsemblMetazoa" id="CapteP204263"/>
    </source>
</evidence>
<sequence length="320" mass="35615">MPCFVVEYEDIGRLPLSRPLETCPISMCDRMARIEARLKIGEEATSTTKYKVEELDQDMKKIPVQCFTEDSEATPSAAESIEAGTYNRRLGSQCCFAATADDARSFFAFRGIQRRQPIRGRKQEGNSILKGASEPVRDIFVCRLAKTTTVDEQKADYVCELMTKDGVDILLIQEHLLFDEDIPSMACMIEDVNVYGVTGMPENRLVSGRRYGDCAVVSSTWSIAMDVNACTYTFFGPSKPESTKIEWMNDGVAMTTIAMTTIGAYARVLNGDQVHATYVYCLISKSSCYGIIVMCSWACVELGAKPQSSTIIIKKNQTRF</sequence>
<dbReference type="Proteomes" id="UP000014760">
    <property type="component" value="Unassembled WGS sequence"/>
</dbReference>
<reference evidence="2" key="3">
    <citation type="submission" date="2015-06" db="UniProtKB">
        <authorList>
            <consortium name="EnsemblMetazoa"/>
        </authorList>
    </citation>
    <scope>IDENTIFICATION</scope>
</reference>
<organism evidence="1">
    <name type="scientific">Capitella teleta</name>
    <name type="common">Polychaete worm</name>
    <dbReference type="NCBI Taxonomy" id="283909"/>
    <lineage>
        <taxon>Eukaryota</taxon>
        <taxon>Metazoa</taxon>
        <taxon>Spiralia</taxon>
        <taxon>Lophotrochozoa</taxon>
        <taxon>Annelida</taxon>
        <taxon>Polychaeta</taxon>
        <taxon>Sedentaria</taxon>
        <taxon>Scolecida</taxon>
        <taxon>Capitellidae</taxon>
        <taxon>Capitella</taxon>
    </lineage>
</organism>
<keyword evidence="3" id="KW-1185">Reference proteome</keyword>
<dbReference type="EMBL" id="KB297240">
    <property type="protein sequence ID" value="ELU10734.1"/>
    <property type="molecule type" value="Genomic_DNA"/>
</dbReference>
<name>R7UWP6_CAPTE</name>
<protein>
    <recommendedName>
        <fullName evidence="4">Endonuclease/exonuclease/phosphatase domain-containing protein</fullName>
    </recommendedName>
</protein>
<evidence type="ECO:0008006" key="4">
    <source>
        <dbReference type="Google" id="ProtNLM"/>
    </source>
</evidence>
<proteinExistence type="predicted"/>
<gene>
    <name evidence="1" type="ORF">CAPTEDRAFT_204263</name>
</gene>
<dbReference type="HOGENOM" id="CLU_869429_0_0_1"/>
<dbReference type="AlphaFoldDB" id="R7UWP6"/>
<evidence type="ECO:0000313" key="1">
    <source>
        <dbReference type="EMBL" id="ELU10734.1"/>
    </source>
</evidence>